<organism evidence="1 2">
    <name type="scientific">Trema orientale</name>
    <name type="common">Charcoal tree</name>
    <name type="synonym">Celtis orientalis</name>
    <dbReference type="NCBI Taxonomy" id="63057"/>
    <lineage>
        <taxon>Eukaryota</taxon>
        <taxon>Viridiplantae</taxon>
        <taxon>Streptophyta</taxon>
        <taxon>Embryophyta</taxon>
        <taxon>Tracheophyta</taxon>
        <taxon>Spermatophyta</taxon>
        <taxon>Magnoliopsida</taxon>
        <taxon>eudicotyledons</taxon>
        <taxon>Gunneridae</taxon>
        <taxon>Pentapetalae</taxon>
        <taxon>rosids</taxon>
        <taxon>fabids</taxon>
        <taxon>Rosales</taxon>
        <taxon>Cannabaceae</taxon>
        <taxon>Trema</taxon>
    </lineage>
</organism>
<reference evidence="2" key="1">
    <citation type="submission" date="2016-06" db="EMBL/GenBank/DDBJ databases">
        <title>Parallel loss of symbiosis genes in relatives of nitrogen-fixing non-legume Parasponia.</title>
        <authorList>
            <person name="Van Velzen R."/>
            <person name="Holmer R."/>
            <person name="Bu F."/>
            <person name="Rutten L."/>
            <person name="Van Zeijl A."/>
            <person name="Liu W."/>
            <person name="Santuari L."/>
            <person name="Cao Q."/>
            <person name="Sharma T."/>
            <person name="Shen D."/>
            <person name="Roswanjaya Y."/>
            <person name="Wardhani T."/>
            <person name="Kalhor M.S."/>
            <person name="Jansen J."/>
            <person name="Van den Hoogen J."/>
            <person name="Gungor B."/>
            <person name="Hartog M."/>
            <person name="Hontelez J."/>
            <person name="Verver J."/>
            <person name="Yang W.-C."/>
            <person name="Schijlen E."/>
            <person name="Repin R."/>
            <person name="Schilthuizen M."/>
            <person name="Schranz E."/>
            <person name="Heidstra R."/>
            <person name="Miyata K."/>
            <person name="Fedorova E."/>
            <person name="Kohlen W."/>
            <person name="Bisseling T."/>
            <person name="Smit S."/>
            <person name="Geurts R."/>
        </authorList>
    </citation>
    <scope>NUCLEOTIDE SEQUENCE [LARGE SCALE GENOMIC DNA]</scope>
    <source>
        <strain evidence="2">cv. RG33-2</strain>
    </source>
</reference>
<name>A0A2P5BTP7_TREOI</name>
<dbReference type="InParanoid" id="A0A2P5BTP7"/>
<gene>
    <name evidence="1" type="ORF">TorRG33x02_309070</name>
</gene>
<protein>
    <submittedName>
        <fullName evidence="1">Uncharacterized protein</fullName>
    </submittedName>
</protein>
<accession>A0A2P5BTP7</accession>
<proteinExistence type="predicted"/>
<feature type="non-terminal residue" evidence="1">
    <location>
        <position position="1"/>
    </location>
</feature>
<evidence type="ECO:0000313" key="2">
    <source>
        <dbReference type="Proteomes" id="UP000237000"/>
    </source>
</evidence>
<evidence type="ECO:0000313" key="1">
    <source>
        <dbReference type="EMBL" id="PON52179.1"/>
    </source>
</evidence>
<dbReference type="EMBL" id="JXTC01000463">
    <property type="protein sequence ID" value="PON52179.1"/>
    <property type="molecule type" value="Genomic_DNA"/>
</dbReference>
<dbReference type="AlphaFoldDB" id="A0A2P5BTP7"/>
<dbReference type="Proteomes" id="UP000237000">
    <property type="component" value="Unassembled WGS sequence"/>
</dbReference>
<keyword evidence="2" id="KW-1185">Reference proteome</keyword>
<sequence length="67" mass="7449">EDEDDSQWSCGLGPWSVAVKLHHCGKSRDDPHKISGLGPWTVTMELHHHGAGDGRLEGMKERSRAEM</sequence>
<comment type="caution">
    <text evidence="1">The sequence shown here is derived from an EMBL/GenBank/DDBJ whole genome shotgun (WGS) entry which is preliminary data.</text>
</comment>